<keyword evidence="2" id="KW-0812">Transmembrane</keyword>
<evidence type="ECO:0000313" key="5">
    <source>
        <dbReference type="Proteomes" id="UP001500831"/>
    </source>
</evidence>
<evidence type="ECO:0000256" key="2">
    <source>
        <dbReference type="SAM" id="Phobius"/>
    </source>
</evidence>
<dbReference type="InterPro" id="IPR025241">
    <property type="entry name" value="DUF4190"/>
</dbReference>
<feature type="region of interest" description="Disordered" evidence="1">
    <location>
        <begin position="1"/>
        <end position="74"/>
    </location>
</feature>
<proteinExistence type="predicted"/>
<feature type="domain" description="DUF4190" evidence="3">
    <location>
        <begin position="78"/>
        <end position="139"/>
    </location>
</feature>
<feature type="transmembrane region" description="Helical" evidence="2">
    <location>
        <begin position="127"/>
        <end position="151"/>
    </location>
</feature>
<gene>
    <name evidence="4" type="ORF">GCM10010517_04110</name>
</gene>
<dbReference type="EMBL" id="BAAAVI010000002">
    <property type="protein sequence ID" value="GAA2847164.1"/>
    <property type="molecule type" value="Genomic_DNA"/>
</dbReference>
<dbReference type="Pfam" id="PF13828">
    <property type="entry name" value="DUF4190"/>
    <property type="match status" value="1"/>
</dbReference>
<evidence type="ECO:0000313" key="4">
    <source>
        <dbReference type="EMBL" id="GAA2847164.1"/>
    </source>
</evidence>
<keyword evidence="5" id="KW-1185">Reference proteome</keyword>
<dbReference type="RefSeq" id="WP_344967173.1">
    <property type="nucleotide sequence ID" value="NZ_BAAAVI010000002.1"/>
</dbReference>
<evidence type="ECO:0000256" key="1">
    <source>
        <dbReference type="SAM" id="MobiDB-lite"/>
    </source>
</evidence>
<sequence length="187" mass="18877">MSYDNQPGGYQQPPGGGGYGSPGGYGSSGGYGSPGGYGPPPGGHDPYGGYGPPPGGHDPYGGYGGPPPPPPPQRNNGMAVAALILGIAGLFFCGLPSVVGVVLGHVSLGQIKRTGEDGRPMALTGLVLSYVGVALWLILVLGWAVTFGVIFDSALNPDPDYGYDIPEVHEDPEVFDLPTTEATAPGL</sequence>
<keyword evidence="2" id="KW-1133">Transmembrane helix</keyword>
<name>A0ABN3VQB3_9ACTN</name>
<accession>A0ABN3VQB3</accession>
<comment type="caution">
    <text evidence="4">The sequence shown here is derived from an EMBL/GenBank/DDBJ whole genome shotgun (WGS) entry which is preliminary data.</text>
</comment>
<feature type="compositionally biased region" description="Gly residues" evidence="1">
    <location>
        <begin position="14"/>
        <end position="36"/>
    </location>
</feature>
<feature type="transmembrane region" description="Helical" evidence="2">
    <location>
        <begin position="78"/>
        <end position="106"/>
    </location>
</feature>
<protein>
    <recommendedName>
        <fullName evidence="3">DUF4190 domain-containing protein</fullName>
    </recommendedName>
</protein>
<keyword evidence="2" id="KW-0472">Membrane</keyword>
<reference evidence="4 5" key="1">
    <citation type="journal article" date="2019" name="Int. J. Syst. Evol. Microbiol.">
        <title>The Global Catalogue of Microorganisms (GCM) 10K type strain sequencing project: providing services to taxonomists for standard genome sequencing and annotation.</title>
        <authorList>
            <consortium name="The Broad Institute Genomics Platform"/>
            <consortium name="The Broad Institute Genome Sequencing Center for Infectious Disease"/>
            <person name="Wu L."/>
            <person name="Ma J."/>
        </authorList>
    </citation>
    <scope>NUCLEOTIDE SEQUENCE [LARGE SCALE GENOMIC DNA]</scope>
    <source>
        <strain evidence="4 5">JCM 6242</strain>
    </source>
</reference>
<organism evidence="4 5">
    <name type="scientific">Streptosporangium fragile</name>
    <dbReference type="NCBI Taxonomy" id="46186"/>
    <lineage>
        <taxon>Bacteria</taxon>
        <taxon>Bacillati</taxon>
        <taxon>Actinomycetota</taxon>
        <taxon>Actinomycetes</taxon>
        <taxon>Streptosporangiales</taxon>
        <taxon>Streptosporangiaceae</taxon>
        <taxon>Streptosporangium</taxon>
    </lineage>
</organism>
<dbReference type="Proteomes" id="UP001500831">
    <property type="component" value="Unassembled WGS sequence"/>
</dbReference>
<evidence type="ECO:0000259" key="3">
    <source>
        <dbReference type="Pfam" id="PF13828"/>
    </source>
</evidence>